<dbReference type="InterPro" id="IPR015943">
    <property type="entry name" value="WD40/YVTN_repeat-like_dom_sf"/>
</dbReference>
<dbReference type="Proteomes" id="UP001153069">
    <property type="component" value="Unassembled WGS sequence"/>
</dbReference>
<accession>A0A9N8DG85</accession>
<dbReference type="PANTHER" id="PTHR12442:SF22">
    <property type="entry name" value="CYTOPLASMIC DYNEIN 1 INTERMEDIATE CHAIN-RELATED"/>
    <property type="match status" value="1"/>
</dbReference>
<dbReference type="PROSITE" id="PS50082">
    <property type="entry name" value="WD_REPEATS_2"/>
    <property type="match status" value="1"/>
</dbReference>
<comment type="subcellular location">
    <subcellularLocation>
        <location evidence="1">Cytoplasm</location>
    </subcellularLocation>
</comment>
<keyword evidence="8" id="KW-1185">Reference proteome</keyword>
<dbReference type="EMBL" id="CAICTM010000141">
    <property type="protein sequence ID" value="CAB9502667.1"/>
    <property type="molecule type" value="Genomic_DNA"/>
</dbReference>
<dbReference type="AlphaFoldDB" id="A0A9N8DG85"/>
<reference evidence="7" key="1">
    <citation type="submission" date="2020-06" db="EMBL/GenBank/DDBJ databases">
        <authorList>
            <consortium name="Plant Systems Biology data submission"/>
        </authorList>
    </citation>
    <scope>NUCLEOTIDE SEQUENCE</scope>
    <source>
        <strain evidence="7">D6</strain>
    </source>
</reference>
<keyword evidence="2" id="KW-0963">Cytoplasm</keyword>
<evidence type="ECO:0000256" key="1">
    <source>
        <dbReference type="ARBA" id="ARBA00004496"/>
    </source>
</evidence>
<evidence type="ECO:0000256" key="3">
    <source>
        <dbReference type="ARBA" id="ARBA00022574"/>
    </source>
</evidence>
<organism evidence="7 8">
    <name type="scientific">Seminavis robusta</name>
    <dbReference type="NCBI Taxonomy" id="568900"/>
    <lineage>
        <taxon>Eukaryota</taxon>
        <taxon>Sar</taxon>
        <taxon>Stramenopiles</taxon>
        <taxon>Ochrophyta</taxon>
        <taxon>Bacillariophyta</taxon>
        <taxon>Bacillariophyceae</taxon>
        <taxon>Bacillariophycidae</taxon>
        <taxon>Naviculales</taxon>
        <taxon>Naviculaceae</taxon>
        <taxon>Seminavis</taxon>
    </lineage>
</organism>
<proteinExistence type="predicted"/>
<feature type="repeat" description="WD" evidence="5">
    <location>
        <begin position="377"/>
        <end position="410"/>
    </location>
</feature>
<evidence type="ECO:0000256" key="5">
    <source>
        <dbReference type="PROSITE-ProRule" id="PRU00221"/>
    </source>
</evidence>
<dbReference type="InterPro" id="IPR036322">
    <property type="entry name" value="WD40_repeat_dom_sf"/>
</dbReference>
<dbReference type="Gene3D" id="2.130.10.10">
    <property type="entry name" value="YVTN repeat-like/Quinoprotein amine dehydrogenase"/>
    <property type="match status" value="2"/>
</dbReference>
<dbReference type="GO" id="GO:0045504">
    <property type="term" value="F:dynein heavy chain binding"/>
    <property type="evidence" value="ECO:0007669"/>
    <property type="project" value="TreeGrafter"/>
</dbReference>
<keyword evidence="3 5" id="KW-0853">WD repeat</keyword>
<protein>
    <submittedName>
        <fullName evidence="7">Dynein 1 intermediate chain</fullName>
    </submittedName>
</protein>
<keyword evidence="4" id="KW-0677">Repeat</keyword>
<evidence type="ECO:0000256" key="2">
    <source>
        <dbReference type="ARBA" id="ARBA00022490"/>
    </source>
</evidence>
<dbReference type="GO" id="GO:0005737">
    <property type="term" value="C:cytoplasm"/>
    <property type="evidence" value="ECO:0007669"/>
    <property type="project" value="UniProtKB-SubCell"/>
</dbReference>
<name>A0A9N8DG85_9STRA</name>
<evidence type="ECO:0000313" key="8">
    <source>
        <dbReference type="Proteomes" id="UP001153069"/>
    </source>
</evidence>
<dbReference type="InterPro" id="IPR001680">
    <property type="entry name" value="WD40_rpt"/>
</dbReference>
<dbReference type="SUPFAM" id="SSF50978">
    <property type="entry name" value="WD40 repeat-like"/>
    <property type="match status" value="1"/>
</dbReference>
<dbReference type="PANTHER" id="PTHR12442">
    <property type="entry name" value="DYNEIN INTERMEDIATE CHAIN"/>
    <property type="match status" value="1"/>
</dbReference>
<dbReference type="InterPro" id="IPR050687">
    <property type="entry name" value="Dynein_IC"/>
</dbReference>
<feature type="region of interest" description="Disordered" evidence="6">
    <location>
        <begin position="63"/>
        <end position="88"/>
    </location>
</feature>
<evidence type="ECO:0000313" key="7">
    <source>
        <dbReference type="EMBL" id="CAB9502667.1"/>
    </source>
</evidence>
<feature type="compositionally biased region" description="Low complexity" evidence="6">
    <location>
        <begin position="33"/>
        <end position="43"/>
    </location>
</feature>
<dbReference type="GO" id="GO:0005868">
    <property type="term" value="C:cytoplasmic dynein complex"/>
    <property type="evidence" value="ECO:0007669"/>
    <property type="project" value="TreeGrafter"/>
</dbReference>
<feature type="compositionally biased region" description="Acidic residues" evidence="6">
    <location>
        <begin position="124"/>
        <end position="136"/>
    </location>
</feature>
<gene>
    <name evidence="7" type="ORF">SEMRO_142_G066430.1</name>
</gene>
<feature type="compositionally biased region" description="Acidic residues" evidence="6">
    <location>
        <begin position="145"/>
        <end position="165"/>
    </location>
</feature>
<dbReference type="SMART" id="SM00320">
    <property type="entry name" value="WD40"/>
    <property type="match status" value="4"/>
</dbReference>
<feature type="region of interest" description="Disordered" evidence="6">
    <location>
        <begin position="451"/>
        <end position="488"/>
    </location>
</feature>
<dbReference type="OrthoDB" id="4189at2759"/>
<dbReference type="GO" id="GO:0010970">
    <property type="term" value="P:transport along microtubule"/>
    <property type="evidence" value="ECO:0007669"/>
    <property type="project" value="TreeGrafter"/>
</dbReference>
<sequence>MSESAARAQRAAALEEKRKRLEELKARRSQRGADSAAVSAKVSSSANLDEYIDDLLRQPGAANTPVAATTTQAEAPALVNETGETPTKAPAQVATANNVIAQAAPPAAPPVKKVETFTVCTQTEPEDFPEQPEPEQDAVSVDDDKPLDDDDEVAPGESAKDEEGEDPKVLSPEELEAEIVSKPFSEFLNTASKKVERVLGTPQLADLLVDYVGEMDGIKRSESKVSDGSVFLASRQLYQCPKWTANRDVTDLHWSPLHRELMLSTYDMPMSANTANQLSKGSAAVSAVSHTDTSSSSLTPRSGELQSDGLALVWSLAMPGRPEHIFTCGSPVLTGRFHPTEAPLVIGGCQSGQLVVWDIRAGRLPVQRSSLTTASGNKGHAHPICSMEIIEGGSGLVTTAVDGKVNFWSIANLRDPAESLQVGDSASCCAVAPESESLLIGDGNGGLHTIQSASSTQGQRTARRTVRKLDVTSSTPGGAAAGGDDGDAAASPGHFGMITSVSAKSIPTGATSRAAGLSKGFLRGSGGLVLTAGVDWSTKLWAPAYSDQPLMSWVSNSYDYMSDVQWSPIHPSLFATASSTGSIGLWNIASSLEEPITGVDGIVVETEAATTGKRGLNKLKWSADGRRIMAAAGDHVHVLSLAEDVVRQKGDEDSRVMSHLVSRGLLERE</sequence>
<feature type="region of interest" description="Disordered" evidence="6">
    <location>
        <begin position="22"/>
        <end position="43"/>
    </location>
</feature>
<feature type="compositionally biased region" description="Polar residues" evidence="6">
    <location>
        <begin position="451"/>
        <end position="460"/>
    </location>
</feature>
<feature type="region of interest" description="Disordered" evidence="6">
    <location>
        <begin position="122"/>
        <end position="172"/>
    </location>
</feature>
<evidence type="ECO:0000256" key="6">
    <source>
        <dbReference type="SAM" id="MobiDB-lite"/>
    </source>
</evidence>
<evidence type="ECO:0000256" key="4">
    <source>
        <dbReference type="ARBA" id="ARBA00022737"/>
    </source>
</evidence>
<dbReference type="GO" id="GO:0045503">
    <property type="term" value="F:dynein light chain binding"/>
    <property type="evidence" value="ECO:0007669"/>
    <property type="project" value="TreeGrafter"/>
</dbReference>
<comment type="caution">
    <text evidence="7">The sequence shown here is derived from an EMBL/GenBank/DDBJ whole genome shotgun (WGS) entry which is preliminary data.</text>
</comment>